<evidence type="ECO:0000256" key="1">
    <source>
        <dbReference type="ARBA" id="ARBA00004613"/>
    </source>
</evidence>
<dbReference type="EMBL" id="DSXR01000050">
    <property type="protein sequence ID" value="HGS86786.1"/>
    <property type="molecule type" value="Genomic_DNA"/>
</dbReference>
<reference evidence="5" key="1">
    <citation type="journal article" date="2020" name="mSystems">
        <title>Genome- and Community-Level Interaction Insights into Carbon Utilization and Element Cycling Functions of Hydrothermarchaeota in Hydrothermal Sediment.</title>
        <authorList>
            <person name="Zhou Z."/>
            <person name="Liu Y."/>
            <person name="Xu W."/>
            <person name="Pan J."/>
            <person name="Luo Z.H."/>
            <person name="Li M."/>
        </authorList>
    </citation>
    <scope>NUCLEOTIDE SEQUENCE [LARGE SCALE GENOMIC DNA]</scope>
    <source>
        <strain evidence="5">SpSt-556</strain>
    </source>
</reference>
<dbReference type="SUPFAM" id="SSF49344">
    <property type="entry name" value="CBD9-like"/>
    <property type="match status" value="1"/>
</dbReference>
<evidence type="ECO:0000259" key="4">
    <source>
        <dbReference type="Pfam" id="PF24517"/>
    </source>
</evidence>
<protein>
    <submittedName>
        <fullName evidence="5">DNRLRE domain-containing protein</fullName>
    </submittedName>
</protein>
<gene>
    <name evidence="5" type="ORF">ENT17_04130</name>
</gene>
<dbReference type="NCBIfam" id="NF033679">
    <property type="entry name" value="DNRLRE_dom"/>
    <property type="match status" value="1"/>
</dbReference>
<name>A0A7C4KYG0_9CHLR</name>
<dbReference type="GO" id="GO:0005576">
    <property type="term" value="C:extracellular region"/>
    <property type="evidence" value="ECO:0007669"/>
    <property type="project" value="UniProtKB-SubCell"/>
</dbReference>
<accession>A0A7C4KYG0</accession>
<dbReference type="Pfam" id="PF24517">
    <property type="entry name" value="CBM96"/>
    <property type="match status" value="1"/>
</dbReference>
<dbReference type="InterPro" id="IPR055372">
    <property type="entry name" value="CBM96"/>
</dbReference>
<keyword evidence="2" id="KW-0964">Secreted</keyword>
<evidence type="ECO:0000256" key="3">
    <source>
        <dbReference type="ARBA" id="ARBA00022729"/>
    </source>
</evidence>
<organism evidence="5">
    <name type="scientific">Bellilinea caldifistulae</name>
    <dbReference type="NCBI Taxonomy" id="360411"/>
    <lineage>
        <taxon>Bacteria</taxon>
        <taxon>Bacillati</taxon>
        <taxon>Chloroflexota</taxon>
        <taxon>Anaerolineae</taxon>
        <taxon>Anaerolineales</taxon>
        <taxon>Anaerolineaceae</taxon>
        <taxon>Bellilinea</taxon>
    </lineage>
</organism>
<dbReference type="AlphaFoldDB" id="A0A7C4KYG0"/>
<comment type="subcellular location">
    <subcellularLocation>
        <location evidence="1">Secreted</location>
    </subcellularLocation>
</comment>
<evidence type="ECO:0000256" key="2">
    <source>
        <dbReference type="ARBA" id="ARBA00022525"/>
    </source>
</evidence>
<proteinExistence type="predicted"/>
<comment type="caution">
    <text evidence="5">The sequence shown here is derived from an EMBL/GenBank/DDBJ whole genome shotgun (WGS) entry which is preliminary data.</text>
</comment>
<feature type="domain" description="Carbohydrate-binding module family 96" evidence="4">
    <location>
        <begin position="313"/>
        <end position="457"/>
    </location>
</feature>
<evidence type="ECO:0000313" key="5">
    <source>
        <dbReference type="EMBL" id="HGS86786.1"/>
    </source>
</evidence>
<dbReference type="Gene3D" id="2.60.40.1190">
    <property type="match status" value="1"/>
</dbReference>
<sequence>MMSAPARFSHRPKHWAWLLLLLLFVTVQAHPLSAFGQTPPEDSLYLPLVMKDYCPPEALPRINAPYFTGNIPFGQTAIAWFGKVTPSQNYADIRVGYNNRELYVYLAVFDRLLWYDEIPRRERLTEWDAVTLLLDTGGGSAVSASSWRFVAQLYGDPSASRRAVYRGGAGGWQPVNIAFDALPGWRGNALNDDSDTDRGWAMGFTIPFSSLGAASPPASGSRWRMAVILPDRDSRAGPPLPEQAWPPAAGLNNPACWGFLNFGLPVYQANARQSGSILIRRPDPYSPLVPDADVGGAIQNQCPGDEYHIWNEWGNRNHGYAGDFNIQNQSDVADWPCFAKYYVTFPLDAIPPGKVIISARLTLYKFGNSGEAGQAQPSWIQVLTAAGDWQENTITWNNAPPAHENIGGSWVNPLPSHPGFPGVPRTWDVAAAAAKAYAQGQPLRLILYSADSDYHSGKYFISSDTGRGDPHPNWNIEGRPKLEVIWGEPR</sequence>
<keyword evidence="3" id="KW-0732">Signal</keyword>